<proteinExistence type="predicted"/>
<accession>A0AAU8KAE8</accession>
<dbReference type="RefSeq" id="WP_354645214.1">
    <property type="nucleotide sequence ID" value="NZ_CP159873.1"/>
</dbReference>
<geneLocation type="plasmid" evidence="1">
    <name>punmamed1</name>
</geneLocation>
<keyword evidence="1" id="KW-0614">Plasmid</keyword>
<name>A0AAU8KAE8_9ACTN</name>
<dbReference type="AlphaFoldDB" id="A0AAU8KAE8"/>
<dbReference type="EMBL" id="CP159873">
    <property type="protein sequence ID" value="XCM84274.1"/>
    <property type="molecule type" value="Genomic_DNA"/>
</dbReference>
<reference evidence="1" key="1">
    <citation type="submission" date="2024-06" db="EMBL/GenBank/DDBJ databases">
        <title>The genome sequences of Kitasatospora sp. strain HUAS MG31.</title>
        <authorList>
            <person name="Mo P."/>
        </authorList>
    </citation>
    <scope>NUCLEOTIDE SEQUENCE</scope>
    <source>
        <strain evidence="1">HUAS MG31</strain>
        <plasmid evidence="1">punmamed1</plasmid>
    </source>
</reference>
<dbReference type="KEGG" id="kcm:ABWK59_35505"/>
<protein>
    <submittedName>
        <fullName evidence="1">Uncharacterized protein</fullName>
    </submittedName>
</protein>
<evidence type="ECO:0000313" key="1">
    <source>
        <dbReference type="EMBL" id="XCM84274.1"/>
    </source>
</evidence>
<organism evidence="1">
    <name type="scientific">Kitasatospora camelliae</name>
    <dbReference type="NCBI Taxonomy" id="3156397"/>
    <lineage>
        <taxon>Bacteria</taxon>
        <taxon>Bacillati</taxon>
        <taxon>Actinomycetota</taxon>
        <taxon>Actinomycetes</taxon>
        <taxon>Kitasatosporales</taxon>
        <taxon>Streptomycetaceae</taxon>
        <taxon>Kitasatospora</taxon>
    </lineage>
</organism>
<sequence length="62" mass="6323">MHPPIARKSALENAEENVVNGGDGLVDAPVGDGASAGDVAGLTAEQEAELDVLEARILNLIE</sequence>
<gene>
    <name evidence="1" type="ORF">ABWK59_35505</name>
</gene>